<evidence type="ECO:0000313" key="2">
    <source>
        <dbReference type="EMBL" id="OJJ32236.1"/>
    </source>
</evidence>
<dbReference type="OrthoDB" id="4498254at2759"/>
<keyword evidence="3" id="KW-1185">Reference proteome</keyword>
<evidence type="ECO:0000313" key="3">
    <source>
        <dbReference type="Proteomes" id="UP000184383"/>
    </source>
</evidence>
<feature type="transmembrane region" description="Helical" evidence="1">
    <location>
        <begin position="6"/>
        <end position="25"/>
    </location>
</feature>
<protein>
    <submittedName>
        <fullName evidence="2">Uncharacterized protein</fullName>
    </submittedName>
</protein>
<organism evidence="2 3">
    <name type="scientific">Aspergillus wentii DTO 134E9</name>
    <dbReference type="NCBI Taxonomy" id="1073089"/>
    <lineage>
        <taxon>Eukaryota</taxon>
        <taxon>Fungi</taxon>
        <taxon>Dikarya</taxon>
        <taxon>Ascomycota</taxon>
        <taxon>Pezizomycotina</taxon>
        <taxon>Eurotiomycetes</taxon>
        <taxon>Eurotiomycetidae</taxon>
        <taxon>Eurotiales</taxon>
        <taxon>Aspergillaceae</taxon>
        <taxon>Aspergillus</taxon>
        <taxon>Aspergillus subgen. Cremei</taxon>
    </lineage>
</organism>
<keyword evidence="1" id="KW-0472">Membrane</keyword>
<name>A0A1L9RBC7_ASPWE</name>
<accession>A0A1L9RBC7</accession>
<dbReference type="VEuPathDB" id="FungiDB:ASPWEDRAFT_44326"/>
<keyword evidence="1" id="KW-1133">Transmembrane helix</keyword>
<dbReference type="GeneID" id="63752088"/>
<gene>
    <name evidence="2" type="ORF">ASPWEDRAFT_44326</name>
</gene>
<evidence type="ECO:0000256" key="1">
    <source>
        <dbReference type="SAM" id="Phobius"/>
    </source>
</evidence>
<keyword evidence="1" id="KW-0812">Transmembrane</keyword>
<dbReference type="AlphaFoldDB" id="A0A1L9RBC7"/>
<sequence>MLLDAFFAVYLILVYIVVLALSTSVREHMVCVYGNLACLVSGYVHHHTIFNINIRYEYETNILPVSSTDTHLPEAS</sequence>
<dbReference type="Proteomes" id="UP000184383">
    <property type="component" value="Unassembled WGS sequence"/>
</dbReference>
<dbReference type="EMBL" id="KV878215">
    <property type="protein sequence ID" value="OJJ32236.1"/>
    <property type="molecule type" value="Genomic_DNA"/>
</dbReference>
<proteinExistence type="predicted"/>
<reference evidence="3" key="1">
    <citation type="journal article" date="2017" name="Genome Biol.">
        <title>Comparative genomics reveals high biological diversity and specific adaptations in the industrially and medically important fungal genus Aspergillus.</title>
        <authorList>
            <person name="de Vries R.P."/>
            <person name="Riley R."/>
            <person name="Wiebenga A."/>
            <person name="Aguilar-Osorio G."/>
            <person name="Amillis S."/>
            <person name="Uchima C.A."/>
            <person name="Anderluh G."/>
            <person name="Asadollahi M."/>
            <person name="Askin M."/>
            <person name="Barry K."/>
            <person name="Battaglia E."/>
            <person name="Bayram O."/>
            <person name="Benocci T."/>
            <person name="Braus-Stromeyer S.A."/>
            <person name="Caldana C."/>
            <person name="Canovas D."/>
            <person name="Cerqueira G.C."/>
            <person name="Chen F."/>
            <person name="Chen W."/>
            <person name="Choi C."/>
            <person name="Clum A."/>
            <person name="Dos Santos R.A."/>
            <person name="Damasio A.R."/>
            <person name="Diallinas G."/>
            <person name="Emri T."/>
            <person name="Fekete E."/>
            <person name="Flipphi M."/>
            <person name="Freyberg S."/>
            <person name="Gallo A."/>
            <person name="Gournas C."/>
            <person name="Habgood R."/>
            <person name="Hainaut M."/>
            <person name="Harispe M.L."/>
            <person name="Henrissat B."/>
            <person name="Hilden K.S."/>
            <person name="Hope R."/>
            <person name="Hossain A."/>
            <person name="Karabika E."/>
            <person name="Karaffa L."/>
            <person name="Karanyi Z."/>
            <person name="Krasevec N."/>
            <person name="Kuo A."/>
            <person name="Kusch H."/>
            <person name="LaButti K."/>
            <person name="Lagendijk E.L."/>
            <person name="Lapidus A."/>
            <person name="Levasseur A."/>
            <person name="Lindquist E."/>
            <person name="Lipzen A."/>
            <person name="Logrieco A.F."/>
            <person name="MacCabe A."/>
            <person name="Maekelae M.R."/>
            <person name="Malavazi I."/>
            <person name="Melin P."/>
            <person name="Meyer V."/>
            <person name="Mielnichuk N."/>
            <person name="Miskei M."/>
            <person name="Molnar A.P."/>
            <person name="Mule G."/>
            <person name="Ngan C.Y."/>
            <person name="Orejas M."/>
            <person name="Orosz E."/>
            <person name="Ouedraogo J.P."/>
            <person name="Overkamp K.M."/>
            <person name="Park H.-S."/>
            <person name="Perrone G."/>
            <person name="Piumi F."/>
            <person name="Punt P.J."/>
            <person name="Ram A.F."/>
            <person name="Ramon A."/>
            <person name="Rauscher S."/>
            <person name="Record E."/>
            <person name="Riano-Pachon D.M."/>
            <person name="Robert V."/>
            <person name="Roehrig J."/>
            <person name="Ruller R."/>
            <person name="Salamov A."/>
            <person name="Salih N.S."/>
            <person name="Samson R.A."/>
            <person name="Sandor E."/>
            <person name="Sanguinetti M."/>
            <person name="Schuetze T."/>
            <person name="Sepcic K."/>
            <person name="Shelest E."/>
            <person name="Sherlock G."/>
            <person name="Sophianopoulou V."/>
            <person name="Squina F.M."/>
            <person name="Sun H."/>
            <person name="Susca A."/>
            <person name="Todd R.B."/>
            <person name="Tsang A."/>
            <person name="Unkles S.E."/>
            <person name="van de Wiele N."/>
            <person name="van Rossen-Uffink D."/>
            <person name="Oliveira J.V."/>
            <person name="Vesth T.C."/>
            <person name="Visser J."/>
            <person name="Yu J.-H."/>
            <person name="Zhou M."/>
            <person name="Andersen M.R."/>
            <person name="Archer D.B."/>
            <person name="Baker S.E."/>
            <person name="Benoit I."/>
            <person name="Brakhage A.A."/>
            <person name="Braus G.H."/>
            <person name="Fischer R."/>
            <person name="Frisvad J.C."/>
            <person name="Goldman G.H."/>
            <person name="Houbraken J."/>
            <person name="Oakley B."/>
            <person name="Pocsi I."/>
            <person name="Scazzocchio C."/>
            <person name="Seiboth B."/>
            <person name="vanKuyk P.A."/>
            <person name="Wortman J."/>
            <person name="Dyer P.S."/>
            <person name="Grigoriev I.V."/>
        </authorList>
    </citation>
    <scope>NUCLEOTIDE SEQUENCE [LARGE SCALE GENOMIC DNA]</scope>
    <source>
        <strain evidence="3">DTO 134E9</strain>
    </source>
</reference>
<dbReference type="RefSeq" id="XP_040685913.1">
    <property type="nucleotide sequence ID" value="XM_040836240.1"/>
</dbReference>